<sequence length="20" mass="2338">MQAFEFFPDRSRPGLAFLHA</sequence>
<gene>
    <name evidence="1" type="ORF">CARN6_2065</name>
</gene>
<name>E6QMW2_9ZZZZ</name>
<reference evidence="1" key="1">
    <citation type="submission" date="2009-10" db="EMBL/GenBank/DDBJ databases">
        <title>Diversity of trophic interactions inside an arsenic-rich microbial ecosystem.</title>
        <authorList>
            <person name="Bertin P.N."/>
            <person name="Heinrich-Salmeron A."/>
            <person name="Pelletier E."/>
            <person name="Goulhen-Chollet F."/>
            <person name="Arsene-Ploetze F."/>
            <person name="Gallien S."/>
            <person name="Calteau A."/>
            <person name="Vallenet D."/>
            <person name="Casiot C."/>
            <person name="Chane-Woon-Ming B."/>
            <person name="Giloteaux L."/>
            <person name="Barakat M."/>
            <person name="Bonnefoy V."/>
            <person name="Bruneel O."/>
            <person name="Chandler M."/>
            <person name="Cleiss J."/>
            <person name="Duran R."/>
            <person name="Elbaz-Poulichet F."/>
            <person name="Fonknechten N."/>
            <person name="Lauga B."/>
            <person name="Mornico D."/>
            <person name="Ortet P."/>
            <person name="Schaeffer C."/>
            <person name="Siguier P."/>
            <person name="Alexander Thil Smith A."/>
            <person name="Van Dorsselaer A."/>
            <person name="Weissenbach J."/>
            <person name="Medigue C."/>
            <person name="Le Paslier D."/>
        </authorList>
    </citation>
    <scope>NUCLEOTIDE SEQUENCE</scope>
</reference>
<evidence type="ECO:0000313" key="1">
    <source>
        <dbReference type="EMBL" id="CBI08583.1"/>
    </source>
</evidence>
<comment type="caution">
    <text evidence="1">The sequence shown here is derived from an EMBL/GenBank/DDBJ whole genome shotgun (WGS) entry which is preliminary data.</text>
</comment>
<organism evidence="1">
    <name type="scientific">mine drainage metagenome</name>
    <dbReference type="NCBI Taxonomy" id="410659"/>
    <lineage>
        <taxon>unclassified sequences</taxon>
        <taxon>metagenomes</taxon>
        <taxon>ecological metagenomes</taxon>
    </lineage>
</organism>
<accession>E6QMW2</accession>
<dbReference type="EMBL" id="CABQ01000240">
    <property type="protein sequence ID" value="CBI08583.1"/>
    <property type="molecule type" value="Genomic_DNA"/>
</dbReference>
<proteinExistence type="predicted"/>
<protein>
    <submittedName>
        <fullName evidence="1">Uncharacterized protein</fullName>
    </submittedName>
</protein>
<dbReference type="AlphaFoldDB" id="E6QMW2"/>